<dbReference type="AlphaFoldDB" id="S4MYB2"/>
<proteinExistence type="predicted"/>
<feature type="region of interest" description="Disordered" evidence="1">
    <location>
        <begin position="71"/>
        <end position="99"/>
    </location>
</feature>
<name>S4MYB2_9ACTN</name>
<evidence type="ECO:0000313" key="3">
    <source>
        <dbReference type="Proteomes" id="UP000015001"/>
    </source>
</evidence>
<sequence length="99" mass="10491">MAGYALVNHGIERGRKVYSGTRRMPPRHAHQAAPWAPGAQPEAADLKGRWEAPPGGRAGCAGRGGASWRLAGQDKWWGAGRGGGRSRRAPWQPAVSAGR</sequence>
<organism evidence="2 3">
    <name type="scientific">Streptomyces afghaniensis 772</name>
    <dbReference type="NCBI Taxonomy" id="1283301"/>
    <lineage>
        <taxon>Bacteria</taxon>
        <taxon>Bacillati</taxon>
        <taxon>Actinomycetota</taxon>
        <taxon>Actinomycetes</taxon>
        <taxon>Kitasatosporales</taxon>
        <taxon>Streptomycetaceae</taxon>
        <taxon>Streptomyces</taxon>
    </lineage>
</organism>
<accession>S4MYB2</accession>
<reference evidence="2 3" key="1">
    <citation type="submission" date="2013-02" db="EMBL/GenBank/DDBJ databases">
        <title>Draft Genome Sequence of Streptomyces afghaniensis, Which Produces Compounds of the Julimycin B-Complex.</title>
        <authorList>
            <person name="Gruening B.A."/>
            <person name="Praeg A."/>
            <person name="Erxleben A."/>
            <person name="Guenther S."/>
            <person name="Fiedler H.-P."/>
            <person name="Goodfellow M."/>
            <person name="Mueller M."/>
        </authorList>
    </citation>
    <scope>NUCLEOTIDE SEQUENCE [LARGE SCALE GENOMIC DNA]</scope>
    <source>
        <strain evidence="2 3">772</strain>
    </source>
</reference>
<protein>
    <submittedName>
        <fullName evidence="2">Uncharacterized protein</fullName>
    </submittedName>
</protein>
<gene>
    <name evidence="2" type="ORF">STAFG_1975</name>
</gene>
<dbReference type="Proteomes" id="UP000015001">
    <property type="component" value="Unassembled WGS sequence"/>
</dbReference>
<dbReference type="HOGENOM" id="CLU_2318771_0_0_11"/>
<comment type="caution">
    <text evidence="2">The sequence shown here is derived from an EMBL/GenBank/DDBJ whole genome shotgun (WGS) entry which is preliminary data.</text>
</comment>
<feature type="region of interest" description="Disordered" evidence="1">
    <location>
        <begin position="17"/>
        <end position="44"/>
    </location>
</feature>
<evidence type="ECO:0000313" key="2">
    <source>
        <dbReference type="EMBL" id="EPJ40980.1"/>
    </source>
</evidence>
<dbReference type="PATRIC" id="fig|1283301.3.peg.1949"/>
<dbReference type="EMBL" id="AOPY01001349">
    <property type="protein sequence ID" value="EPJ40980.1"/>
    <property type="molecule type" value="Genomic_DNA"/>
</dbReference>
<evidence type="ECO:0000256" key="1">
    <source>
        <dbReference type="SAM" id="MobiDB-lite"/>
    </source>
</evidence>
<keyword evidence="3" id="KW-1185">Reference proteome</keyword>